<dbReference type="GO" id="GO:0008684">
    <property type="term" value="F:2-oxopent-4-enoate hydratase activity"/>
    <property type="evidence" value="ECO:0007669"/>
    <property type="project" value="TreeGrafter"/>
</dbReference>
<dbReference type="EMBL" id="CAFBIZ010000102">
    <property type="protein sequence ID" value="CAB4849949.1"/>
    <property type="molecule type" value="Genomic_DNA"/>
</dbReference>
<reference evidence="2" key="1">
    <citation type="submission" date="2020-05" db="EMBL/GenBank/DDBJ databases">
        <authorList>
            <person name="Chiriac C."/>
            <person name="Salcher M."/>
            <person name="Ghai R."/>
            <person name="Kavagutti S V."/>
        </authorList>
    </citation>
    <scope>NUCLEOTIDE SEQUENCE</scope>
</reference>
<dbReference type="AlphaFoldDB" id="A0A6J7R2G6"/>
<dbReference type="PANTHER" id="PTHR30143">
    <property type="entry name" value="ACID HYDRATASE"/>
    <property type="match status" value="1"/>
</dbReference>
<dbReference type="Gene3D" id="3.90.850.10">
    <property type="entry name" value="Fumarylacetoacetase-like, C-terminal domain"/>
    <property type="match status" value="1"/>
</dbReference>
<accession>A0A6J7R2G6</accession>
<dbReference type="GO" id="GO:0005737">
    <property type="term" value="C:cytoplasm"/>
    <property type="evidence" value="ECO:0007669"/>
    <property type="project" value="TreeGrafter"/>
</dbReference>
<protein>
    <submittedName>
        <fullName evidence="2">Unannotated protein</fullName>
    </submittedName>
</protein>
<organism evidence="2">
    <name type="scientific">freshwater metagenome</name>
    <dbReference type="NCBI Taxonomy" id="449393"/>
    <lineage>
        <taxon>unclassified sequences</taxon>
        <taxon>metagenomes</taxon>
        <taxon>ecological metagenomes</taxon>
    </lineage>
</organism>
<dbReference type="SUPFAM" id="SSF56529">
    <property type="entry name" value="FAH"/>
    <property type="match status" value="1"/>
</dbReference>
<dbReference type="InterPro" id="IPR036663">
    <property type="entry name" value="Fumarylacetoacetase_C_sf"/>
</dbReference>
<proteinExistence type="predicted"/>
<dbReference type="InterPro" id="IPR050772">
    <property type="entry name" value="Hydratase-Decarb/MhpD_sf"/>
</dbReference>
<gene>
    <name evidence="1" type="ORF">UFOPK3268_00889</name>
    <name evidence="2" type="ORF">UFOPK4150_00372</name>
</gene>
<name>A0A6J7R2G6_9ZZZZ</name>
<sequence>MDAASMLYEADRDLEPIAAFASSALVSDPYAVQADFFSRRSQRVGSAPAGYKVALTSPQAQVALGSTEPASGRFLAVDVVPSGSTIDLAERFSPILEVELIFRVRQDLPLFASLDQVAQGCDVAAGLECPDSRYRNWFGGEFAALALNDLIADNCLAGFVVVGETWLPASSLDLPAVTASLVHDDQVIASGVATAVMGNPLLAVVWLSDQLARNGEILTAGTVVSAGTLTGPVVATRGTTRSEFSDGLGQALVRFV</sequence>
<evidence type="ECO:0000313" key="2">
    <source>
        <dbReference type="EMBL" id="CAB5023236.1"/>
    </source>
</evidence>
<evidence type="ECO:0000313" key="1">
    <source>
        <dbReference type="EMBL" id="CAB4849949.1"/>
    </source>
</evidence>
<dbReference type="EMBL" id="CAFBPU010000006">
    <property type="protein sequence ID" value="CAB5023236.1"/>
    <property type="molecule type" value="Genomic_DNA"/>
</dbReference>
<dbReference type="PANTHER" id="PTHR30143:SF0">
    <property type="entry name" value="2-KETO-4-PENTENOATE HYDRATASE"/>
    <property type="match status" value="1"/>
</dbReference>